<dbReference type="InterPro" id="IPR001969">
    <property type="entry name" value="Aspartic_peptidase_AS"/>
</dbReference>
<feature type="compositionally biased region" description="Basic and acidic residues" evidence="7">
    <location>
        <begin position="403"/>
        <end position="412"/>
    </location>
</feature>
<dbReference type="GO" id="GO:0006508">
    <property type="term" value="P:proteolysis"/>
    <property type="evidence" value="ECO:0007669"/>
    <property type="project" value="InterPro"/>
</dbReference>
<dbReference type="InterPro" id="IPR008737">
    <property type="entry name" value="DUF1758"/>
</dbReference>
<keyword evidence="10" id="KW-1185">Reference proteome</keyword>
<protein>
    <recommendedName>
        <fullName evidence="8">Integrase catalytic domain-containing protein</fullName>
    </recommendedName>
</protein>
<dbReference type="PANTHER" id="PTHR47331:SF5">
    <property type="entry name" value="RIBONUCLEASE H"/>
    <property type="match status" value="1"/>
</dbReference>
<dbReference type="PANTHER" id="PTHR47331">
    <property type="entry name" value="PHD-TYPE DOMAIN-CONTAINING PROTEIN"/>
    <property type="match status" value="1"/>
</dbReference>
<keyword evidence="5" id="KW-0378">Hydrolase</keyword>
<dbReference type="CDD" id="cd01644">
    <property type="entry name" value="RT_pepA17"/>
    <property type="match status" value="1"/>
</dbReference>
<keyword evidence="6" id="KW-0695">RNA-directed DNA polymerase</keyword>
<dbReference type="InterPro" id="IPR001584">
    <property type="entry name" value="Integrase_cat-core"/>
</dbReference>
<dbReference type="InterPro" id="IPR040676">
    <property type="entry name" value="DUF5641"/>
</dbReference>
<evidence type="ECO:0000313" key="9">
    <source>
        <dbReference type="EMBL" id="CAI6352817.1"/>
    </source>
</evidence>
<dbReference type="InterPro" id="IPR012337">
    <property type="entry name" value="RNaseH-like_sf"/>
</dbReference>
<keyword evidence="4" id="KW-0255">Endonuclease</keyword>
<dbReference type="EMBL" id="CARXXK010000002">
    <property type="protein sequence ID" value="CAI6352817.1"/>
    <property type="molecule type" value="Genomic_DNA"/>
</dbReference>
<evidence type="ECO:0000256" key="5">
    <source>
        <dbReference type="ARBA" id="ARBA00022801"/>
    </source>
</evidence>
<evidence type="ECO:0000259" key="8">
    <source>
        <dbReference type="PROSITE" id="PS50994"/>
    </source>
</evidence>
<dbReference type="InterPro" id="IPR036397">
    <property type="entry name" value="RNaseH_sf"/>
</dbReference>
<evidence type="ECO:0000256" key="4">
    <source>
        <dbReference type="ARBA" id="ARBA00022759"/>
    </source>
</evidence>
<dbReference type="GO" id="GO:0003676">
    <property type="term" value="F:nucleic acid binding"/>
    <property type="evidence" value="ECO:0007669"/>
    <property type="project" value="InterPro"/>
</dbReference>
<accession>A0AAV0WAN0</accession>
<feature type="domain" description="Integrase catalytic" evidence="8">
    <location>
        <begin position="1420"/>
        <end position="1610"/>
    </location>
</feature>
<dbReference type="GO" id="GO:0015074">
    <property type="term" value="P:DNA integration"/>
    <property type="evidence" value="ECO:0007669"/>
    <property type="project" value="InterPro"/>
</dbReference>
<feature type="region of interest" description="Disordered" evidence="7">
    <location>
        <begin position="403"/>
        <end position="425"/>
    </location>
</feature>
<dbReference type="Gene3D" id="3.10.10.10">
    <property type="entry name" value="HIV Type 1 Reverse Transcriptase, subunit A, domain 1"/>
    <property type="match status" value="1"/>
</dbReference>
<dbReference type="InterPro" id="IPR008042">
    <property type="entry name" value="Retrotrans_Pao"/>
</dbReference>
<dbReference type="GO" id="GO:0003964">
    <property type="term" value="F:RNA-directed DNA polymerase activity"/>
    <property type="evidence" value="ECO:0007669"/>
    <property type="project" value="UniProtKB-KW"/>
</dbReference>
<dbReference type="InterPro" id="IPR043502">
    <property type="entry name" value="DNA/RNA_pol_sf"/>
</dbReference>
<dbReference type="Pfam" id="PF05585">
    <property type="entry name" value="DUF1758"/>
    <property type="match status" value="1"/>
</dbReference>
<evidence type="ECO:0000313" key="10">
    <source>
        <dbReference type="Proteomes" id="UP001160148"/>
    </source>
</evidence>
<evidence type="ECO:0000256" key="2">
    <source>
        <dbReference type="ARBA" id="ARBA00022695"/>
    </source>
</evidence>
<dbReference type="Pfam" id="PF05380">
    <property type="entry name" value="Peptidase_A17"/>
    <property type="match status" value="1"/>
</dbReference>
<evidence type="ECO:0000256" key="3">
    <source>
        <dbReference type="ARBA" id="ARBA00022722"/>
    </source>
</evidence>
<evidence type="ECO:0000256" key="6">
    <source>
        <dbReference type="ARBA" id="ARBA00022918"/>
    </source>
</evidence>
<dbReference type="PROSITE" id="PS50994">
    <property type="entry name" value="INTEGRASE"/>
    <property type="match status" value="1"/>
</dbReference>
<dbReference type="Gene3D" id="2.40.70.10">
    <property type="entry name" value="Acid Proteases"/>
    <property type="match status" value="1"/>
</dbReference>
<evidence type="ECO:0000256" key="7">
    <source>
        <dbReference type="SAM" id="MobiDB-lite"/>
    </source>
</evidence>
<dbReference type="InterPro" id="IPR043128">
    <property type="entry name" value="Rev_trsase/Diguanyl_cyclase"/>
</dbReference>
<comment type="caution">
    <text evidence="9">The sequence shown here is derived from an EMBL/GenBank/DDBJ whole genome shotgun (WGS) entry which is preliminary data.</text>
</comment>
<dbReference type="PROSITE" id="PS00141">
    <property type="entry name" value="ASP_PROTEASE"/>
    <property type="match status" value="1"/>
</dbReference>
<dbReference type="Gene3D" id="3.30.420.10">
    <property type="entry name" value="Ribonuclease H-like superfamily/Ribonuclease H"/>
    <property type="match status" value="1"/>
</dbReference>
<feature type="compositionally biased region" description="Low complexity" evidence="7">
    <location>
        <begin position="415"/>
        <end position="425"/>
    </location>
</feature>
<keyword evidence="2" id="KW-0548">Nucleotidyltransferase</keyword>
<dbReference type="SUPFAM" id="SSF56672">
    <property type="entry name" value="DNA/RNA polymerases"/>
    <property type="match status" value="1"/>
</dbReference>
<dbReference type="Gene3D" id="3.30.70.270">
    <property type="match status" value="1"/>
</dbReference>
<sequence length="1733" mass="195498">MLESDLSSLPKELRKLIKKRQSIKDSINSVRDYVNKFIPASSSVRQLQIRLSKLTAFMAELSVTQEAIVDFELGYDDVTEQVVFDDFTFTLVADMEELIEKHGPSTTSSSMHPSNQSRASVNETMRLPTINIPTFNGEIENWASYIDTFNALFHNNKDLPNVHKMHYLKSGVCGTAAEVIKSFSITSDNYQAAYDELVKQYENKALTIQVHIRALLNSPKVHTNCAAELKKLHYHVNSHVRSLIALKQPVQHWDAWLTTIVCCHLDPTTAGEWQLLQTSKELPAFKDIESFLSKRIAAYEVGYISSKSDTKQTTGKSQYGAKKHDVKAFFAKKSEPHTIKCVLCTEPHRIYACNQFNQMSVSERKDVVTKFKLCFNCLNFGHQVESCYYPGCPRCKKKHNSRLHVDSSHMSEPKSSTQTETQTTSQDNAVCHAMTSNKHAPSTTSTVMLATAVINVHDADGRPQRCRAILDSGSQLNFITSSCAQRLRLKKTNVSLSISGVGTMSSSTVRLMPCTISSHCQNYQSSIEFHSLPTITERLPHQMFSMDQLNIPDDVKGNLADPQLNVPAAVDILFGAELFYDIFLGARKQLSKHISVHNTKLGWILVGKLFEKSLVKSKITMLSTPVSTNSALSLFTSTTNAQFIEEAQAEKHFSSTVKRDESGRFVVKLPVNDKITFLGDSRPMAERRFYNLERRLSKDEKLAEQYNMFISEYLALNHMELANPTCTGPKYYLPHHPVFKANSTTTKLRVVFDGSANTKSGIALNDVLLKGPKVQSDIFHILLRFRIHQVVITADVEKMYRQVLVAPEDRDLQRILYRKSPTDQLQEYRLCTVTYGTKSASYLATRCLSEIGKCTDNPKLNRVITQDFYVDDLLSGGASEDECYQIYSSLLKHFSPAGFPLRKWCSNSVNLINQIPSACNDPTFVLKLSENDTVTALGLTWQPITDQFRFTFKHWSPPLNMTKRTLLSDINSVYDPIGLIISPVLILGKIFIQQLWGMKMSWDDIIPSELQARWIKFYNSLQSLHELAIPRKVINTADSKVTIHGFCDASQEAFGACIYLRSASPNGQVQVHLLASKSRVAPMKATTIPRLELCGAVLLAELLLEVKNELGCLGMQFSISEILLWTDSSIVLAWLKNEVPLLSYVANRVARILDITVNAQWRHVISEENPADQITRGIHPAALPSLSIWWNGPSWLLLKSDSWPGIPELPSEIPEVRPVKLVLATTHSSDSWLLNKYSSYMQLIRITALVQRFVHNCTIQRKLIDKRTTGALTVQDLKASREFWIRKIQAEAYPSELKALNSNLPIHRSSCLLKLNPFVDGTGILRVGGRLAYAPIHDNTKFPVVLPPSSTFTRLFFKYEHLRLLHVGPQALLSHIQVNYWPIRGRSLASRTVHQCIQCFRTNPKLITPFMAPLPRQRTTIERPFSQCGVDFCGPIMIRSGIRRVKTEKAYISVFVCLVTRAIHLELVSSLTADAFLATLTRFMSRRGQCSNLFSDNGTNFVGANRKLMSQFEEISKTHTTLSYLSEKSMQWHFIPPSAPHFGGLWEAAVKSSKQLLTKISSNATFTFEEATTLLCGIEGVLNSRPMTPLSNDPSDYQALTPAHFLIGGVITLPPEADSSTTPMSRLKRFALVQSCIQQFWKRWSREYLPQLQRRGRWIKATRNIRVGDLCLLRQENLPPTRWALVRVQDVHPGPDGTVRVVTLRNSSGNIFKRPVVKLSLLPSEEDEREEQP</sequence>
<keyword evidence="3" id="KW-0540">Nuclease</keyword>
<dbReference type="GO" id="GO:0004190">
    <property type="term" value="F:aspartic-type endopeptidase activity"/>
    <property type="evidence" value="ECO:0007669"/>
    <property type="project" value="InterPro"/>
</dbReference>
<gene>
    <name evidence="9" type="ORF">MEUPH1_LOCUS9014</name>
</gene>
<organism evidence="9 10">
    <name type="scientific">Macrosiphum euphorbiae</name>
    <name type="common">potato aphid</name>
    <dbReference type="NCBI Taxonomy" id="13131"/>
    <lineage>
        <taxon>Eukaryota</taxon>
        <taxon>Metazoa</taxon>
        <taxon>Ecdysozoa</taxon>
        <taxon>Arthropoda</taxon>
        <taxon>Hexapoda</taxon>
        <taxon>Insecta</taxon>
        <taxon>Pterygota</taxon>
        <taxon>Neoptera</taxon>
        <taxon>Paraneoptera</taxon>
        <taxon>Hemiptera</taxon>
        <taxon>Sternorrhyncha</taxon>
        <taxon>Aphidomorpha</taxon>
        <taxon>Aphidoidea</taxon>
        <taxon>Aphididae</taxon>
        <taxon>Macrosiphini</taxon>
        <taxon>Macrosiphum</taxon>
    </lineage>
</organism>
<dbReference type="InterPro" id="IPR021109">
    <property type="entry name" value="Peptidase_aspartic_dom_sf"/>
</dbReference>
<dbReference type="Proteomes" id="UP001160148">
    <property type="component" value="Unassembled WGS sequence"/>
</dbReference>
<dbReference type="GO" id="GO:0042575">
    <property type="term" value="C:DNA polymerase complex"/>
    <property type="evidence" value="ECO:0007669"/>
    <property type="project" value="UniProtKB-ARBA"/>
</dbReference>
<dbReference type="Pfam" id="PF03564">
    <property type="entry name" value="DUF1759"/>
    <property type="match status" value="1"/>
</dbReference>
<proteinExistence type="predicted"/>
<keyword evidence="1" id="KW-0808">Transferase</keyword>
<dbReference type="GO" id="GO:0004519">
    <property type="term" value="F:endonuclease activity"/>
    <property type="evidence" value="ECO:0007669"/>
    <property type="project" value="UniProtKB-KW"/>
</dbReference>
<reference evidence="9 10" key="1">
    <citation type="submission" date="2023-01" db="EMBL/GenBank/DDBJ databases">
        <authorList>
            <person name="Whitehead M."/>
        </authorList>
    </citation>
    <scope>NUCLEOTIDE SEQUENCE [LARGE SCALE GENOMIC DNA]</scope>
</reference>
<dbReference type="InterPro" id="IPR005312">
    <property type="entry name" value="DUF1759"/>
</dbReference>
<dbReference type="Pfam" id="PF18701">
    <property type="entry name" value="DUF5641"/>
    <property type="match status" value="1"/>
</dbReference>
<dbReference type="CDD" id="cd00303">
    <property type="entry name" value="retropepsin_like"/>
    <property type="match status" value="1"/>
</dbReference>
<dbReference type="SUPFAM" id="SSF53098">
    <property type="entry name" value="Ribonuclease H-like"/>
    <property type="match status" value="1"/>
</dbReference>
<name>A0AAV0WAN0_9HEMI</name>
<evidence type="ECO:0000256" key="1">
    <source>
        <dbReference type="ARBA" id="ARBA00022679"/>
    </source>
</evidence>